<evidence type="ECO:0000256" key="5">
    <source>
        <dbReference type="ARBA" id="ARBA00022801"/>
    </source>
</evidence>
<accession>A0A9Q5I2B2</accession>
<keyword evidence="4" id="KW-0255">Endonuclease</keyword>
<dbReference type="InterPro" id="IPR003154">
    <property type="entry name" value="S1/P1nuclease"/>
</dbReference>
<comment type="similarity">
    <text evidence="1">Belongs to the nuclease type I family.</text>
</comment>
<comment type="caution">
    <text evidence="8">The sequence shown here is derived from an EMBL/GenBank/DDBJ whole genome shotgun (WGS) entry which is preliminary data.</text>
</comment>
<dbReference type="OrthoDB" id="441446at2759"/>
<name>A0A9Q5I2B2_SANBA</name>
<keyword evidence="7" id="KW-0325">Glycoprotein</keyword>
<dbReference type="GO" id="GO:0003676">
    <property type="term" value="F:nucleic acid binding"/>
    <property type="evidence" value="ECO:0007669"/>
    <property type="project" value="InterPro"/>
</dbReference>
<protein>
    <submittedName>
        <fullName evidence="8">Nuclease Le1</fullName>
    </submittedName>
</protein>
<evidence type="ECO:0000256" key="1">
    <source>
        <dbReference type="ARBA" id="ARBA00009547"/>
    </source>
</evidence>
<gene>
    <name evidence="8" type="ORF">A7U60_g2413</name>
</gene>
<evidence type="ECO:0000256" key="6">
    <source>
        <dbReference type="ARBA" id="ARBA00023157"/>
    </source>
</evidence>
<dbReference type="GO" id="GO:0004519">
    <property type="term" value="F:endonuclease activity"/>
    <property type="evidence" value="ECO:0007669"/>
    <property type="project" value="UniProtKB-KW"/>
</dbReference>
<dbReference type="AlphaFoldDB" id="A0A9Q5I2B2"/>
<reference evidence="8" key="1">
    <citation type="submission" date="2016-06" db="EMBL/GenBank/DDBJ databases">
        <title>Draft Genome sequence of the fungus Inonotus baumii.</title>
        <authorList>
            <person name="Zhu H."/>
            <person name="Lin W."/>
        </authorList>
    </citation>
    <scope>NUCLEOTIDE SEQUENCE</scope>
    <source>
        <strain evidence="8">821</strain>
    </source>
</reference>
<evidence type="ECO:0000256" key="7">
    <source>
        <dbReference type="ARBA" id="ARBA00023180"/>
    </source>
</evidence>
<evidence type="ECO:0000256" key="3">
    <source>
        <dbReference type="ARBA" id="ARBA00022723"/>
    </source>
</evidence>
<evidence type="ECO:0000256" key="2">
    <source>
        <dbReference type="ARBA" id="ARBA00022722"/>
    </source>
</evidence>
<organism evidence="8 9">
    <name type="scientific">Sanghuangporus baumii</name>
    <name type="common">Phellinus baumii</name>
    <dbReference type="NCBI Taxonomy" id="108892"/>
    <lineage>
        <taxon>Eukaryota</taxon>
        <taxon>Fungi</taxon>
        <taxon>Dikarya</taxon>
        <taxon>Basidiomycota</taxon>
        <taxon>Agaricomycotina</taxon>
        <taxon>Agaricomycetes</taxon>
        <taxon>Hymenochaetales</taxon>
        <taxon>Hymenochaetaceae</taxon>
        <taxon>Sanghuangporus</taxon>
    </lineage>
</organism>
<dbReference type="GO" id="GO:0006308">
    <property type="term" value="P:DNA catabolic process"/>
    <property type="evidence" value="ECO:0007669"/>
    <property type="project" value="InterPro"/>
</dbReference>
<proteinExistence type="inferred from homology"/>
<evidence type="ECO:0000256" key="4">
    <source>
        <dbReference type="ARBA" id="ARBA00022759"/>
    </source>
</evidence>
<evidence type="ECO:0000313" key="9">
    <source>
        <dbReference type="Proteomes" id="UP000757232"/>
    </source>
</evidence>
<evidence type="ECO:0000313" key="8">
    <source>
        <dbReference type="EMBL" id="OCB90402.1"/>
    </source>
</evidence>
<keyword evidence="2" id="KW-0540">Nuclease</keyword>
<dbReference type="InterPro" id="IPR008947">
    <property type="entry name" value="PLipase_C/P1_nuclease_dom_sf"/>
</dbReference>
<dbReference type="GO" id="GO:0046872">
    <property type="term" value="F:metal ion binding"/>
    <property type="evidence" value="ECO:0007669"/>
    <property type="project" value="UniProtKB-KW"/>
</dbReference>
<dbReference type="SUPFAM" id="SSF48537">
    <property type="entry name" value="Phospholipase C/P1 nuclease"/>
    <property type="match status" value="1"/>
</dbReference>
<dbReference type="Proteomes" id="UP000757232">
    <property type="component" value="Unassembled WGS sequence"/>
</dbReference>
<dbReference type="Gene3D" id="1.10.575.10">
    <property type="entry name" value="P1 Nuclease"/>
    <property type="match status" value="1"/>
</dbReference>
<keyword evidence="5" id="KW-0378">Hydrolase</keyword>
<keyword evidence="9" id="KW-1185">Reference proteome</keyword>
<dbReference type="Pfam" id="PF02265">
    <property type="entry name" value="S1-P1_nuclease"/>
    <property type="match status" value="1"/>
</dbReference>
<dbReference type="EMBL" id="LNZH02000134">
    <property type="protein sequence ID" value="OCB90402.1"/>
    <property type="molecule type" value="Genomic_DNA"/>
</dbReference>
<sequence>MLSFKSKSVSDLVLIAASLGDLLLIDAPGQFQSQAASWILCSSTTETISKRRSQVAEFDVPRSATNTSSSDELRDGIIALISSSKHGREGDVEVEVEERKLRERVFGNESELACPLGWAQQANAFDCTDVFDFGTGQDLCTGTYFENAIPIINLQIAKQGFHLAAWLNVIFDGATNLP</sequence>
<keyword evidence="6" id="KW-1015">Disulfide bond</keyword>
<keyword evidence="3" id="KW-0479">Metal-binding</keyword>
<dbReference type="GO" id="GO:0016788">
    <property type="term" value="F:hydrolase activity, acting on ester bonds"/>
    <property type="evidence" value="ECO:0007669"/>
    <property type="project" value="InterPro"/>
</dbReference>